<reference evidence="5 6" key="1">
    <citation type="journal article" date="2011" name="J. Gen. Appl. Microbiol.">
        <title>Draft genome sequencing of the enigmatic basidiomycete Mixia osmundae.</title>
        <authorList>
            <person name="Nishida H."/>
            <person name="Nagatsuka Y."/>
            <person name="Sugiyama J."/>
        </authorList>
    </citation>
    <scope>NUCLEOTIDE SEQUENCE [LARGE SCALE GENOMIC DNA]</scope>
    <source>
        <strain evidence="6">CBS 9802 / IAM 14324 / JCM 22182 / KY 12970</strain>
    </source>
</reference>
<dbReference type="PANTHER" id="PTHR47263:SF1">
    <property type="entry name" value="C2 DOMAIN PROTEIN (AFU_ORTHOLOGUE AFUA_7G02350)"/>
    <property type="match status" value="1"/>
</dbReference>
<dbReference type="PROSITE" id="PS50004">
    <property type="entry name" value="C2"/>
    <property type="match status" value="1"/>
</dbReference>
<dbReference type="FunCoup" id="G7DTL5">
    <property type="interactions" value="21"/>
</dbReference>
<dbReference type="InParanoid" id="G7DTL5"/>
<proteinExistence type="predicted"/>
<dbReference type="PANTHER" id="PTHR47263">
    <property type="entry name" value="ADENYLATE CYCLASE ACTIVATION PROTEIN GIT1"/>
    <property type="match status" value="1"/>
</dbReference>
<evidence type="ECO:0000256" key="1">
    <source>
        <dbReference type="SAM" id="MobiDB-lite"/>
    </source>
</evidence>
<protein>
    <recommendedName>
        <fullName evidence="7">C2 domain-containing protein</fullName>
    </recommendedName>
</protein>
<reference evidence="5 6" key="2">
    <citation type="journal article" date="2012" name="Open Biol.">
        <title>Characteristics of nucleosomes and linker DNA regions on the genome of the basidiomycete Mixia osmundae revealed by mono- and dinucleosome mapping.</title>
        <authorList>
            <person name="Nishida H."/>
            <person name="Kondo S."/>
            <person name="Matsumoto T."/>
            <person name="Suzuki Y."/>
            <person name="Yoshikawa H."/>
            <person name="Taylor T.D."/>
            <person name="Sugiyama J."/>
        </authorList>
    </citation>
    <scope>NUCLEOTIDE SEQUENCE [LARGE SCALE GENOMIC DNA]</scope>
    <source>
        <strain evidence="6">CBS 9802 / IAM 14324 / JCM 22182 / KY 12970</strain>
    </source>
</reference>
<dbReference type="OrthoDB" id="2015333at2759"/>
<dbReference type="STRING" id="764103.G7DTL5"/>
<dbReference type="Gene3D" id="2.60.40.150">
    <property type="entry name" value="C2 domain"/>
    <property type="match status" value="1"/>
</dbReference>
<dbReference type="InterPro" id="IPR035892">
    <property type="entry name" value="C2_domain_sf"/>
</dbReference>
<dbReference type="InterPro" id="IPR000008">
    <property type="entry name" value="C2_dom"/>
</dbReference>
<dbReference type="PROSITE" id="PS51259">
    <property type="entry name" value="MHD2"/>
    <property type="match status" value="1"/>
</dbReference>
<feature type="region of interest" description="Disordered" evidence="1">
    <location>
        <begin position="81"/>
        <end position="105"/>
    </location>
</feature>
<dbReference type="InterPro" id="IPR014772">
    <property type="entry name" value="Munc13_dom-2"/>
</dbReference>
<dbReference type="InterPro" id="IPR052811">
    <property type="entry name" value="Glucose_resp_signaling"/>
</dbReference>
<evidence type="ECO:0000259" key="2">
    <source>
        <dbReference type="PROSITE" id="PS50004"/>
    </source>
</evidence>
<dbReference type="PROSITE" id="PS51258">
    <property type="entry name" value="MHD1"/>
    <property type="match status" value="1"/>
</dbReference>
<feature type="region of interest" description="Disordered" evidence="1">
    <location>
        <begin position="429"/>
        <end position="450"/>
    </location>
</feature>
<dbReference type="EMBL" id="BABT02000025">
    <property type="protein sequence ID" value="GAA93862.1"/>
    <property type="molecule type" value="Genomic_DNA"/>
</dbReference>
<dbReference type="Proteomes" id="UP000009131">
    <property type="component" value="Unassembled WGS sequence"/>
</dbReference>
<feature type="domain" description="C2" evidence="2">
    <location>
        <begin position="933"/>
        <end position="1051"/>
    </location>
</feature>
<feature type="region of interest" description="Disordered" evidence="1">
    <location>
        <begin position="268"/>
        <end position="320"/>
    </location>
</feature>
<feature type="compositionally biased region" description="Basic and acidic residues" evidence="1">
    <location>
        <begin position="434"/>
        <end position="446"/>
    </location>
</feature>
<accession>G7DTL5</accession>
<organism evidence="5 6">
    <name type="scientific">Mixia osmundae (strain CBS 9802 / IAM 14324 / JCM 22182 / KY 12970)</name>
    <dbReference type="NCBI Taxonomy" id="764103"/>
    <lineage>
        <taxon>Eukaryota</taxon>
        <taxon>Fungi</taxon>
        <taxon>Dikarya</taxon>
        <taxon>Basidiomycota</taxon>
        <taxon>Pucciniomycotina</taxon>
        <taxon>Mixiomycetes</taxon>
        <taxon>Mixiales</taxon>
        <taxon>Mixiaceae</taxon>
        <taxon>Mixia</taxon>
    </lineage>
</organism>
<feature type="compositionally biased region" description="Polar residues" evidence="1">
    <location>
        <begin position="90"/>
        <end position="105"/>
    </location>
</feature>
<dbReference type="OMA" id="VLKSPKW"/>
<dbReference type="HOGENOM" id="CLU_003023_0_0_1"/>
<feature type="domain" description="MHD2" evidence="4">
    <location>
        <begin position="1194"/>
        <end position="1310"/>
    </location>
</feature>
<dbReference type="InterPro" id="IPR014770">
    <property type="entry name" value="Munc13_1"/>
</dbReference>
<dbReference type="RefSeq" id="XP_014571139.1">
    <property type="nucleotide sequence ID" value="XM_014715653.1"/>
</dbReference>
<evidence type="ECO:0000313" key="5">
    <source>
        <dbReference type="EMBL" id="GAA93862.1"/>
    </source>
</evidence>
<comment type="caution">
    <text evidence="5">The sequence shown here is derived from an EMBL/GenBank/DDBJ whole genome shotgun (WGS) entry which is preliminary data.</text>
</comment>
<dbReference type="SUPFAM" id="SSF49562">
    <property type="entry name" value="C2 domain (Calcium/lipid-binding domain, CaLB)"/>
    <property type="match status" value="1"/>
</dbReference>
<feature type="compositionally biased region" description="Low complexity" evidence="1">
    <location>
        <begin position="1412"/>
        <end position="1425"/>
    </location>
</feature>
<evidence type="ECO:0000259" key="4">
    <source>
        <dbReference type="PROSITE" id="PS51259"/>
    </source>
</evidence>
<dbReference type="SMART" id="SM00239">
    <property type="entry name" value="C2"/>
    <property type="match status" value="1"/>
</dbReference>
<dbReference type="Pfam" id="PF06292">
    <property type="entry name" value="MUN"/>
    <property type="match status" value="1"/>
</dbReference>
<dbReference type="InterPro" id="IPR010439">
    <property type="entry name" value="MUN_dom"/>
</dbReference>
<evidence type="ECO:0008006" key="7">
    <source>
        <dbReference type="Google" id="ProtNLM"/>
    </source>
</evidence>
<sequence length="1448" mass="162809">MSGFQAQAVHYHHQQPASDFLTVGPSESPRRSVEVGTESTYEWALKIACLVHVLQAAADLAKQRDDAAAIAALNARPGLSAEKPLKSARPHSTGSRTDLNKSRSSVIEGNPSWANTFASLGDIFGSSKSALSASQARPVQFPKELIKALEKKIEAIAKGQDRTYTDLSLRATVGAFFGPYGRPAFQKTLKENRKVEEIILQFVTTAQGVLRKQATREGGGDEWKDQLMIQTATFVRIIQDVLKTIKSSSTELLARMETYVSKMVPKPAPATRVSVDGSGHLTVSASRQSGSTSSPTSTRAPSPSSSLSQQLSSTGSEDLHQQRLVRQVGRLFRIPPDKLRQDVDMLRPVITQESICKDLRAVIAQVHLGAHFPYCEEDFQDPDAFEHWRRKELDELSTLLESMQVAPSSPQTVKRPTLAGRTSSLSGRLSLTHLGKESEQDAEEARKTHRISAGDLREEATHSYTFIPTDTEFHYQHLLETCLNHDIEATHDLSPDDQISLRILSKDSQDLLEESAIWWRIMSSHCAVAFLDEICRRFASFEIPLIQCVGEAVSQVDAITAEWPQSRWAKADSLSLAHVLSELFDTILRRLCDSLRLPEASTDLDVIQTVELLAGITVLPAFAEGVDDLDIRLPEFEEAVRDIAARTYEDQRAQMPRLQNATLVEVFLRLFDWVRSSAAIVDKRFPSALLGSTDVAATYIDTLATSFGATLHQYASALSELPDASQEDADRYDSELRALYDGCLELRQMHRAFNPSTQLEIDFAGCFAPFVRRWLEKTDRKTISWVQSAISVDLFTAVGEDRRSSSVVDLIESCKSAADYLVRLKWPVEEEYALFLTRLTQTISKAVEQYCNKLEELFMEDLFPEESLTTPSENHASTAAWLIKAREHLQGDKRAVPFHFQPRSCVILNNIEAARGLLDTLYTTLDADRLVSLLERTQPTQVVRPAHTSYLFSVKVVLAEGLVAVNEAAKINPFLCLSDRHGNRLAKTRTLYDTANPRWGETVDLSIEGDLWVAATVYDRALVDDHDQIGRAYLHLDPDKFGDFLAHDLWLPLDTHGRALLRVNMEGEKDDIRFYFGRAFRSLKRAENDMVRIIVDKMSPFIRQLLSRQGLRTLVRKGYNFSDLKLDQIKLPENIKLENIKLDKVTAFFKSNGQAKLSEIPPVEIERAAAAQNDLSQSQAGRKRPAVLTDKEIEDVIEPLFEYFDESLAVLKENLSDTACHLVMVKLWKEILNIIESLLVPPLSDQLSEMKQLSDKEVYIVVKWLKGLANFLYGEGEGVPLEDLHNARYQHIISLPMYYEQDTDTLMEQCNRAVNQRLAQPSLARGLTRSKSVLQQRNLGTIRQRKQEKRKDHDAEDNADMLLRILRMRTQPGVAEFLARQFETINFVKTQQQQQVSQRISRPSARPKSSFTGLTGRGRTNRLTRPFNVETAHPSLNTLEEAPSSPYS</sequence>
<evidence type="ECO:0000313" key="6">
    <source>
        <dbReference type="Proteomes" id="UP000009131"/>
    </source>
</evidence>
<evidence type="ECO:0000259" key="3">
    <source>
        <dbReference type="PROSITE" id="PS51258"/>
    </source>
</evidence>
<dbReference type="Gene3D" id="1.10.357.50">
    <property type="match status" value="1"/>
</dbReference>
<feature type="domain" description="MHD1" evidence="3">
    <location>
        <begin position="737"/>
        <end position="854"/>
    </location>
</feature>
<feature type="compositionally biased region" description="Polar residues" evidence="1">
    <location>
        <begin position="1391"/>
        <end position="1411"/>
    </location>
</feature>
<feature type="region of interest" description="Disordered" evidence="1">
    <location>
        <begin position="1391"/>
        <end position="1448"/>
    </location>
</feature>
<dbReference type="eggNOG" id="ENOG502QQWJ">
    <property type="taxonomic scope" value="Eukaryota"/>
</dbReference>
<name>G7DTL5_MIXOS</name>
<feature type="compositionally biased region" description="Low complexity" evidence="1">
    <location>
        <begin position="284"/>
        <end position="316"/>
    </location>
</feature>
<dbReference type="Gene3D" id="1.20.58.1100">
    <property type="match status" value="1"/>
</dbReference>
<dbReference type="Pfam" id="PF00168">
    <property type="entry name" value="C2"/>
    <property type="match status" value="1"/>
</dbReference>
<keyword evidence="6" id="KW-1185">Reference proteome</keyword>
<gene>
    <name evidence="5" type="primary">Mo00508</name>
    <name evidence="5" type="ORF">E5Q_00508</name>
</gene>